<accession>R8BXE1</accession>
<keyword evidence="3" id="KW-1185">Reference proteome</keyword>
<protein>
    <submittedName>
        <fullName evidence="2">Uncharacterized protein</fullName>
    </submittedName>
</protein>
<evidence type="ECO:0000313" key="3">
    <source>
        <dbReference type="Proteomes" id="UP000014074"/>
    </source>
</evidence>
<gene>
    <name evidence="2" type="ORF">UCRPA7_454</name>
</gene>
<dbReference type="EMBL" id="KB932810">
    <property type="protein sequence ID" value="EOO04018.1"/>
    <property type="molecule type" value="Genomic_DNA"/>
</dbReference>
<feature type="compositionally biased region" description="Acidic residues" evidence="1">
    <location>
        <begin position="50"/>
        <end position="61"/>
    </location>
</feature>
<dbReference type="GeneID" id="19325001"/>
<reference evidence="3" key="1">
    <citation type="journal article" date="2013" name="Genome Announc.">
        <title>Draft genome sequence of the ascomycete Phaeoacremonium aleophilum strain UCR-PA7, a causal agent of the esca disease complex in grapevines.</title>
        <authorList>
            <person name="Blanco-Ulate B."/>
            <person name="Rolshausen P."/>
            <person name="Cantu D."/>
        </authorList>
    </citation>
    <scope>NUCLEOTIDE SEQUENCE [LARGE SCALE GENOMIC DNA]</scope>
    <source>
        <strain evidence="3">UCR-PA7</strain>
    </source>
</reference>
<evidence type="ECO:0000313" key="2">
    <source>
        <dbReference type="EMBL" id="EOO04018.1"/>
    </source>
</evidence>
<sequence>MEVGVCPRQTGQEESMKWEKFHIEKISDIKEVPRIDRFEVEQQTEREAPEPDDDDDFFMPDDDMLTKAGVEYYDEDGMFIG</sequence>
<dbReference type="AlphaFoldDB" id="R8BXE1"/>
<dbReference type="KEGG" id="tmn:UCRPA7_454"/>
<dbReference type="RefSeq" id="XP_007911241.1">
    <property type="nucleotide sequence ID" value="XM_007913050.1"/>
</dbReference>
<organism evidence="2 3">
    <name type="scientific">Phaeoacremonium minimum (strain UCR-PA7)</name>
    <name type="common">Esca disease fungus</name>
    <name type="synonym">Togninia minima</name>
    <dbReference type="NCBI Taxonomy" id="1286976"/>
    <lineage>
        <taxon>Eukaryota</taxon>
        <taxon>Fungi</taxon>
        <taxon>Dikarya</taxon>
        <taxon>Ascomycota</taxon>
        <taxon>Pezizomycotina</taxon>
        <taxon>Sordariomycetes</taxon>
        <taxon>Sordariomycetidae</taxon>
        <taxon>Togniniales</taxon>
        <taxon>Togniniaceae</taxon>
        <taxon>Phaeoacremonium</taxon>
    </lineage>
</organism>
<evidence type="ECO:0000256" key="1">
    <source>
        <dbReference type="SAM" id="MobiDB-lite"/>
    </source>
</evidence>
<feature type="region of interest" description="Disordered" evidence="1">
    <location>
        <begin position="40"/>
        <end position="61"/>
    </location>
</feature>
<dbReference type="Proteomes" id="UP000014074">
    <property type="component" value="Unassembled WGS sequence"/>
</dbReference>
<name>R8BXE1_PHAM7</name>
<proteinExistence type="predicted"/>
<dbReference type="HOGENOM" id="CLU_2575542_0_0_1"/>
<feature type="compositionally biased region" description="Basic and acidic residues" evidence="1">
    <location>
        <begin position="40"/>
        <end position="49"/>
    </location>
</feature>